<dbReference type="Proteomes" id="UP001501436">
    <property type="component" value="Unassembled WGS sequence"/>
</dbReference>
<protein>
    <submittedName>
        <fullName evidence="1">Uncharacterized protein</fullName>
    </submittedName>
</protein>
<dbReference type="RefSeq" id="WP_345331735.1">
    <property type="nucleotide sequence ID" value="NZ_BAABJI010000002.1"/>
</dbReference>
<organism evidence="1 2">
    <name type="scientific">Mucilaginibacter defluvii</name>
    <dbReference type="NCBI Taxonomy" id="1196019"/>
    <lineage>
        <taxon>Bacteria</taxon>
        <taxon>Pseudomonadati</taxon>
        <taxon>Bacteroidota</taxon>
        <taxon>Sphingobacteriia</taxon>
        <taxon>Sphingobacteriales</taxon>
        <taxon>Sphingobacteriaceae</taxon>
        <taxon>Mucilaginibacter</taxon>
    </lineage>
</organism>
<dbReference type="EMBL" id="BAABJI010000002">
    <property type="protein sequence ID" value="GAA4921628.1"/>
    <property type="molecule type" value="Genomic_DNA"/>
</dbReference>
<gene>
    <name evidence="1" type="ORF">GCM10023313_26930</name>
</gene>
<name>A0ABP9FXQ1_9SPHI</name>
<evidence type="ECO:0000313" key="2">
    <source>
        <dbReference type="Proteomes" id="UP001501436"/>
    </source>
</evidence>
<keyword evidence="2" id="KW-1185">Reference proteome</keyword>
<sequence length="135" mass="15361">MEVHVYNLPDDIECFYLSACTQPGIPATFAKLEQLCGGFTGRRVFGISGCNNGEFYYYACATPMFEKEPMVLNLPTLVITQSRYLCTTLSNWQVNVKYIPKIIDRLFEHPQALKGGVCVEDYCSDMDMRILVEHI</sequence>
<accession>A0ABP9FXQ1</accession>
<reference evidence="2" key="1">
    <citation type="journal article" date="2019" name="Int. J. Syst. Evol. Microbiol.">
        <title>The Global Catalogue of Microorganisms (GCM) 10K type strain sequencing project: providing services to taxonomists for standard genome sequencing and annotation.</title>
        <authorList>
            <consortium name="The Broad Institute Genomics Platform"/>
            <consortium name="The Broad Institute Genome Sequencing Center for Infectious Disease"/>
            <person name="Wu L."/>
            <person name="Ma J."/>
        </authorList>
    </citation>
    <scope>NUCLEOTIDE SEQUENCE [LARGE SCALE GENOMIC DNA]</scope>
    <source>
        <strain evidence="2">JCM 18283</strain>
    </source>
</reference>
<proteinExistence type="predicted"/>
<comment type="caution">
    <text evidence="1">The sequence shown here is derived from an EMBL/GenBank/DDBJ whole genome shotgun (WGS) entry which is preliminary data.</text>
</comment>
<evidence type="ECO:0000313" key="1">
    <source>
        <dbReference type="EMBL" id="GAA4921628.1"/>
    </source>
</evidence>